<feature type="domain" description="Radical SAM core" evidence="6">
    <location>
        <begin position="19"/>
        <end position="256"/>
    </location>
</feature>
<evidence type="ECO:0000256" key="1">
    <source>
        <dbReference type="ARBA" id="ARBA00001966"/>
    </source>
</evidence>
<evidence type="ECO:0000256" key="2">
    <source>
        <dbReference type="ARBA" id="ARBA00022691"/>
    </source>
</evidence>
<dbReference type="SFLD" id="SFLDS00029">
    <property type="entry name" value="Radical_SAM"/>
    <property type="match status" value="1"/>
</dbReference>
<comment type="caution">
    <text evidence="7">The sequence shown here is derived from an EMBL/GenBank/DDBJ whole genome shotgun (WGS) entry which is preliminary data.</text>
</comment>
<evidence type="ECO:0000256" key="3">
    <source>
        <dbReference type="ARBA" id="ARBA00022723"/>
    </source>
</evidence>
<dbReference type="CDD" id="cd01335">
    <property type="entry name" value="Radical_SAM"/>
    <property type="match status" value="1"/>
</dbReference>
<dbReference type="AlphaFoldDB" id="A0A1E3X9B1"/>
<dbReference type="Gene3D" id="3.20.20.70">
    <property type="entry name" value="Aldolase class I"/>
    <property type="match status" value="1"/>
</dbReference>
<dbReference type="InterPro" id="IPR007197">
    <property type="entry name" value="rSAM"/>
</dbReference>
<dbReference type="InterPro" id="IPR050377">
    <property type="entry name" value="Radical_SAM_PqqE_MftC-like"/>
</dbReference>
<dbReference type="GO" id="GO:0051536">
    <property type="term" value="F:iron-sulfur cluster binding"/>
    <property type="evidence" value="ECO:0007669"/>
    <property type="project" value="UniProtKB-KW"/>
</dbReference>
<dbReference type="InterPro" id="IPR058240">
    <property type="entry name" value="rSAM_sf"/>
</dbReference>
<keyword evidence="2" id="KW-0949">S-adenosyl-L-methionine</keyword>
<evidence type="ECO:0000259" key="6">
    <source>
        <dbReference type="PROSITE" id="PS51918"/>
    </source>
</evidence>
<gene>
    <name evidence="7" type="ORF">SCARUB_02651</name>
</gene>
<dbReference type="EMBL" id="MAYW01000072">
    <property type="protein sequence ID" value="ODS32211.1"/>
    <property type="molecule type" value="Genomic_DNA"/>
</dbReference>
<dbReference type="GO" id="GO:0046872">
    <property type="term" value="F:metal ion binding"/>
    <property type="evidence" value="ECO:0007669"/>
    <property type="project" value="UniProtKB-KW"/>
</dbReference>
<dbReference type="GO" id="GO:0003824">
    <property type="term" value="F:catalytic activity"/>
    <property type="evidence" value="ECO:0007669"/>
    <property type="project" value="InterPro"/>
</dbReference>
<dbReference type="PANTHER" id="PTHR11228:SF7">
    <property type="entry name" value="PQQA PEPTIDE CYCLASE"/>
    <property type="match status" value="1"/>
</dbReference>
<dbReference type="SFLD" id="SFLDG01067">
    <property type="entry name" value="SPASM/twitch_domain_containing"/>
    <property type="match status" value="1"/>
</dbReference>
<keyword evidence="5" id="KW-0411">Iron-sulfur</keyword>
<dbReference type="Pfam" id="PF04055">
    <property type="entry name" value="Radical_SAM"/>
    <property type="match status" value="1"/>
</dbReference>
<reference evidence="7 8" key="1">
    <citation type="submission" date="2016-07" db="EMBL/GenBank/DDBJ databases">
        <title>Draft genome of Scalindua rubra, obtained from a brine-seawater interface in the Red Sea, sheds light on salt adaptation in anammox bacteria.</title>
        <authorList>
            <person name="Speth D.R."/>
            <person name="Lagkouvardos I."/>
            <person name="Wang Y."/>
            <person name="Qian P.-Y."/>
            <person name="Dutilh B.E."/>
            <person name="Jetten M.S."/>
        </authorList>
    </citation>
    <scope>NUCLEOTIDE SEQUENCE [LARGE SCALE GENOMIC DNA]</scope>
    <source>
        <strain evidence="7">BSI-1</strain>
    </source>
</reference>
<organism evidence="7 8">
    <name type="scientific">Candidatus Scalindua rubra</name>
    <dbReference type="NCBI Taxonomy" id="1872076"/>
    <lineage>
        <taxon>Bacteria</taxon>
        <taxon>Pseudomonadati</taxon>
        <taxon>Planctomycetota</taxon>
        <taxon>Candidatus Brocadiia</taxon>
        <taxon>Candidatus Brocadiales</taxon>
        <taxon>Candidatus Scalinduaceae</taxon>
        <taxon>Candidatus Scalindua</taxon>
    </lineage>
</organism>
<name>A0A1E3X9B1_9BACT</name>
<dbReference type="PROSITE" id="PS51918">
    <property type="entry name" value="RADICAL_SAM"/>
    <property type="match status" value="1"/>
</dbReference>
<keyword evidence="3" id="KW-0479">Metal-binding</keyword>
<dbReference type="PANTHER" id="PTHR11228">
    <property type="entry name" value="RADICAL SAM DOMAIN PROTEIN"/>
    <property type="match status" value="1"/>
</dbReference>
<evidence type="ECO:0000313" key="8">
    <source>
        <dbReference type="Proteomes" id="UP000094056"/>
    </source>
</evidence>
<accession>A0A1E3X9B1</accession>
<evidence type="ECO:0000256" key="5">
    <source>
        <dbReference type="ARBA" id="ARBA00023014"/>
    </source>
</evidence>
<keyword evidence="4" id="KW-0408">Iron</keyword>
<protein>
    <submittedName>
        <fullName evidence="7">MoaA/nirJ/pqqE cofactor biosynthesis protein</fullName>
    </submittedName>
</protein>
<dbReference type="SUPFAM" id="SSF102114">
    <property type="entry name" value="Radical SAM enzymes"/>
    <property type="match status" value="1"/>
</dbReference>
<evidence type="ECO:0000256" key="4">
    <source>
        <dbReference type="ARBA" id="ARBA00023004"/>
    </source>
</evidence>
<proteinExistence type="predicted"/>
<dbReference type="Proteomes" id="UP000094056">
    <property type="component" value="Unassembled WGS sequence"/>
</dbReference>
<evidence type="ECO:0000313" key="7">
    <source>
        <dbReference type="EMBL" id="ODS32211.1"/>
    </source>
</evidence>
<dbReference type="InterPro" id="IPR013785">
    <property type="entry name" value="Aldolase_TIM"/>
</dbReference>
<sequence length="359" mass="41399">MFRKLNKVVRPYFRYYTNKFALDSLIFFITDRCNFRCKTCFNVENMENANTANLSLDEIRKISNSFGKLNSLFISGGEPVLREDLADICEIFYLQNKIQFIHLPTNGFYTDKVYSDTKRILEKCPDLNLTLSLPLDGLKKTHDLIKGAEGSFERVEEAVKLLSTLKKDHTNLTIYIITVVNKLNLNEIVGLSEYIKNNLPVDDHGPSPMRGKPYDKNLSPPSHDEWSELSEKLLDYQAYWAQKRLPNKVKHFISMNRFKYLYSLYTSVLRDKKLPFPCWAGGIIGVLDSSGDVRLCEMTEHIGNVRTVNYDFKKVWFSEKADKARKEITYCSCTHACFLGASIRMNPFSLLKSSVLGRI</sequence>
<comment type="cofactor">
    <cofactor evidence="1">
        <name>[4Fe-4S] cluster</name>
        <dbReference type="ChEBI" id="CHEBI:49883"/>
    </cofactor>
</comment>